<dbReference type="AlphaFoldDB" id="A0A7W3LYD9"/>
<reference evidence="1 2" key="1">
    <citation type="submission" date="2020-08" db="EMBL/GenBank/DDBJ databases">
        <title>Genomic Encyclopedia of Type Strains, Phase IV (KMG-IV): sequencing the most valuable type-strain genomes for metagenomic binning, comparative biology and taxonomic classification.</title>
        <authorList>
            <person name="Goeker M."/>
        </authorList>
    </citation>
    <scope>NUCLEOTIDE SEQUENCE [LARGE SCALE GENOMIC DNA]</scope>
    <source>
        <strain evidence="1 2">DSM 44197</strain>
    </source>
</reference>
<dbReference type="Proteomes" id="UP000572680">
    <property type="component" value="Unassembled WGS sequence"/>
</dbReference>
<dbReference type="InterPro" id="IPR050267">
    <property type="entry name" value="Anti-sigma-factor_SerPK"/>
</dbReference>
<evidence type="ECO:0000313" key="1">
    <source>
        <dbReference type="EMBL" id="MBA8956556.1"/>
    </source>
</evidence>
<dbReference type="InterPro" id="IPR036890">
    <property type="entry name" value="HATPase_C_sf"/>
</dbReference>
<dbReference type="EMBL" id="JACJIA010000016">
    <property type="protein sequence ID" value="MBA8956556.1"/>
    <property type="molecule type" value="Genomic_DNA"/>
</dbReference>
<protein>
    <recommendedName>
        <fullName evidence="3">ATP-binding protein</fullName>
    </recommendedName>
</protein>
<dbReference type="CDD" id="cd16936">
    <property type="entry name" value="HATPase_RsbW-like"/>
    <property type="match status" value="1"/>
</dbReference>
<organism evidence="1 2">
    <name type="scientific">Actinomadura namibiensis</name>
    <dbReference type="NCBI Taxonomy" id="182080"/>
    <lineage>
        <taxon>Bacteria</taxon>
        <taxon>Bacillati</taxon>
        <taxon>Actinomycetota</taxon>
        <taxon>Actinomycetes</taxon>
        <taxon>Streptosporangiales</taxon>
        <taxon>Thermomonosporaceae</taxon>
        <taxon>Actinomadura</taxon>
    </lineage>
</organism>
<keyword evidence="2" id="KW-1185">Reference proteome</keyword>
<dbReference type="PANTHER" id="PTHR35526:SF3">
    <property type="entry name" value="ANTI-SIGMA-F FACTOR RSBW"/>
    <property type="match status" value="1"/>
</dbReference>
<name>A0A7W3LYD9_ACTNM</name>
<comment type="caution">
    <text evidence="1">The sequence shown here is derived from an EMBL/GenBank/DDBJ whole genome shotgun (WGS) entry which is preliminary data.</text>
</comment>
<proteinExistence type="predicted"/>
<sequence length="232" mass="25305">MLNNNFPLAAGGFHAFSLPDTPECASIARSALTIVMSQLTLPRPLIEDGALAVSELASNSLLHAPRGPYELWIWRRTVPEPQLVVSVFDTDRTHLPTFTPGDLLAENGRGLTIVTAFSADTGTHPTRSRLQPHPIPGKAVWFALTLKDCSPFPSPVLTPLRAAQQLLLALTVRGLHPIHITDLDGPTVIALNELRIQVTCTHYLWGSPTNKVLRLPLTDLQDVVEALIQQVC</sequence>
<dbReference type="Gene3D" id="3.30.565.10">
    <property type="entry name" value="Histidine kinase-like ATPase, C-terminal domain"/>
    <property type="match status" value="1"/>
</dbReference>
<dbReference type="PANTHER" id="PTHR35526">
    <property type="entry name" value="ANTI-SIGMA-F FACTOR RSBW-RELATED"/>
    <property type="match status" value="1"/>
</dbReference>
<evidence type="ECO:0000313" key="2">
    <source>
        <dbReference type="Proteomes" id="UP000572680"/>
    </source>
</evidence>
<dbReference type="RefSeq" id="WP_182848456.1">
    <property type="nucleotide sequence ID" value="NZ_BAAALP010000050.1"/>
</dbReference>
<gene>
    <name evidence="1" type="ORF">HNR61_008239</name>
</gene>
<evidence type="ECO:0008006" key="3">
    <source>
        <dbReference type="Google" id="ProtNLM"/>
    </source>
</evidence>
<accession>A0A7W3LYD9</accession>